<evidence type="ECO:0000313" key="5">
    <source>
        <dbReference type="Proteomes" id="UP001590950"/>
    </source>
</evidence>
<name>A0ABR4AD06_9LECA</name>
<evidence type="ECO:0000313" key="4">
    <source>
        <dbReference type="EMBL" id="KAL2042589.1"/>
    </source>
</evidence>
<dbReference type="Proteomes" id="UP001590950">
    <property type="component" value="Unassembled WGS sequence"/>
</dbReference>
<evidence type="ECO:0000256" key="1">
    <source>
        <dbReference type="SAM" id="MobiDB-lite"/>
    </source>
</evidence>
<feature type="transmembrane region" description="Helical" evidence="2">
    <location>
        <begin position="104"/>
        <end position="124"/>
    </location>
</feature>
<feature type="region of interest" description="Disordered" evidence="1">
    <location>
        <begin position="141"/>
        <end position="169"/>
    </location>
</feature>
<evidence type="ECO:0000256" key="2">
    <source>
        <dbReference type="SAM" id="Phobius"/>
    </source>
</evidence>
<keyword evidence="2" id="KW-0472">Membrane</keyword>
<protein>
    <submittedName>
        <fullName evidence="4">Uncharacterized protein</fullName>
    </submittedName>
</protein>
<dbReference type="EMBL" id="JBEFKJ010000013">
    <property type="protein sequence ID" value="KAL2042589.1"/>
    <property type="molecule type" value="Genomic_DNA"/>
</dbReference>
<organism evidence="4 5">
    <name type="scientific">Stereocaulon virgatum</name>
    <dbReference type="NCBI Taxonomy" id="373712"/>
    <lineage>
        <taxon>Eukaryota</taxon>
        <taxon>Fungi</taxon>
        <taxon>Dikarya</taxon>
        <taxon>Ascomycota</taxon>
        <taxon>Pezizomycotina</taxon>
        <taxon>Lecanoromycetes</taxon>
        <taxon>OSLEUM clade</taxon>
        <taxon>Lecanoromycetidae</taxon>
        <taxon>Lecanorales</taxon>
        <taxon>Lecanorineae</taxon>
        <taxon>Stereocaulaceae</taxon>
        <taxon>Stereocaulon</taxon>
    </lineage>
</organism>
<feature type="chain" id="PRO_5046503991" evidence="3">
    <location>
        <begin position="21"/>
        <end position="169"/>
    </location>
</feature>
<reference evidence="4 5" key="1">
    <citation type="submission" date="2024-09" db="EMBL/GenBank/DDBJ databases">
        <title>Rethinking Asexuality: The Enigmatic Case of Functional Sexual Genes in Lepraria (Stereocaulaceae).</title>
        <authorList>
            <person name="Doellman M."/>
            <person name="Sun Y."/>
            <person name="Barcenas-Pena A."/>
            <person name="Lumbsch H.T."/>
            <person name="Grewe F."/>
        </authorList>
    </citation>
    <scope>NUCLEOTIDE SEQUENCE [LARGE SCALE GENOMIC DNA]</scope>
    <source>
        <strain evidence="4 5">Mercado 3170</strain>
    </source>
</reference>
<comment type="caution">
    <text evidence="4">The sequence shown here is derived from an EMBL/GenBank/DDBJ whole genome shotgun (WGS) entry which is preliminary data.</text>
</comment>
<gene>
    <name evidence="4" type="ORF">N7G274_004348</name>
</gene>
<proteinExistence type="predicted"/>
<accession>A0ABR4AD06</accession>
<keyword evidence="5" id="KW-1185">Reference proteome</keyword>
<evidence type="ECO:0000256" key="3">
    <source>
        <dbReference type="SAM" id="SignalP"/>
    </source>
</evidence>
<keyword evidence="3" id="KW-0732">Signal</keyword>
<keyword evidence="2" id="KW-0812">Transmembrane</keyword>
<feature type="signal peptide" evidence="3">
    <location>
        <begin position="1"/>
        <end position="20"/>
    </location>
</feature>
<keyword evidence="2" id="KW-1133">Transmembrane helix</keyword>
<sequence length="169" mass="18402">MIQLPIFLLCLFGLYPYGSAIPISTDFSVSVPPSTSTPIMAILSMSSPSVKIYANRTSLVPSATANSLSHAYPSTIPRTLSLPATSTSDSQQHSGWSPSDIGTMLFGCIASILGVVTLWLTVWLNRRRLRYTADVRDGTEHIAEKPPPYEDRKRYGDPAVTASSAFRYS</sequence>
<feature type="compositionally biased region" description="Basic and acidic residues" evidence="1">
    <location>
        <begin position="141"/>
        <end position="156"/>
    </location>
</feature>